<feature type="chain" id="PRO_5040174206" evidence="1">
    <location>
        <begin position="19"/>
        <end position="237"/>
    </location>
</feature>
<organism evidence="2 3">
    <name type="scientific">Neoarthrinium moseri</name>
    <dbReference type="NCBI Taxonomy" id="1658444"/>
    <lineage>
        <taxon>Eukaryota</taxon>
        <taxon>Fungi</taxon>
        <taxon>Dikarya</taxon>
        <taxon>Ascomycota</taxon>
        <taxon>Pezizomycotina</taxon>
        <taxon>Sordariomycetes</taxon>
        <taxon>Xylariomycetidae</taxon>
        <taxon>Amphisphaeriales</taxon>
        <taxon>Apiosporaceae</taxon>
        <taxon>Neoarthrinium</taxon>
    </lineage>
</organism>
<evidence type="ECO:0000313" key="2">
    <source>
        <dbReference type="EMBL" id="KAI1880926.1"/>
    </source>
</evidence>
<dbReference type="EMBL" id="JAFIMR010000002">
    <property type="protein sequence ID" value="KAI1880926.1"/>
    <property type="molecule type" value="Genomic_DNA"/>
</dbReference>
<dbReference type="AlphaFoldDB" id="A0A9P9WXL7"/>
<evidence type="ECO:0000256" key="1">
    <source>
        <dbReference type="SAM" id="SignalP"/>
    </source>
</evidence>
<comment type="caution">
    <text evidence="2">The sequence shown here is derived from an EMBL/GenBank/DDBJ whole genome shotgun (WGS) entry which is preliminary data.</text>
</comment>
<sequence length="237" mass="24732">MRVTSSAILLCAVKVVSGVAIEPRQAASCTPGIKLANYNDLPAIAIDDGNTGLTNFNPYLDLNYTRFSVIAAQPDNKLLFYSLSQISSGPLAVVQAALVALLGPLGGILPPILAPPSIIGATPRTTFRINSFQFGCSIRAGGAATVIPFSCRVTVRPVEPSRAGESATCTYTANPTSPPVFQTCNVNLAAGVGYKFQTVATVSIPEFAQLSSLINAAAENFLVTGLDNLSYTEFCAP</sequence>
<protein>
    <submittedName>
        <fullName evidence="2">Uncharacterized protein</fullName>
    </submittedName>
</protein>
<feature type="signal peptide" evidence="1">
    <location>
        <begin position="1"/>
        <end position="18"/>
    </location>
</feature>
<keyword evidence="3" id="KW-1185">Reference proteome</keyword>
<keyword evidence="1" id="KW-0732">Signal</keyword>
<evidence type="ECO:0000313" key="3">
    <source>
        <dbReference type="Proteomes" id="UP000829685"/>
    </source>
</evidence>
<dbReference type="Proteomes" id="UP000829685">
    <property type="component" value="Unassembled WGS sequence"/>
</dbReference>
<proteinExistence type="predicted"/>
<accession>A0A9P9WXL7</accession>
<name>A0A9P9WXL7_9PEZI</name>
<dbReference type="OrthoDB" id="5227943at2759"/>
<reference evidence="2" key="1">
    <citation type="submission" date="2021-03" db="EMBL/GenBank/DDBJ databases">
        <title>Revisited historic fungal species revealed as producer of novel bioactive compounds through whole genome sequencing and comparative genomics.</title>
        <authorList>
            <person name="Vignolle G.A."/>
            <person name="Hochenegger N."/>
            <person name="Mach R.L."/>
            <person name="Mach-Aigner A.R."/>
            <person name="Javad Rahimi M."/>
            <person name="Salim K.A."/>
            <person name="Chan C.M."/>
            <person name="Lim L.B.L."/>
            <person name="Cai F."/>
            <person name="Druzhinina I.S."/>
            <person name="U'Ren J.M."/>
            <person name="Derntl C."/>
        </authorList>
    </citation>
    <scope>NUCLEOTIDE SEQUENCE</scope>
    <source>
        <strain evidence="2">TUCIM 5799</strain>
    </source>
</reference>
<gene>
    <name evidence="2" type="ORF">JX265_001166</name>
</gene>